<dbReference type="KEGG" id="mik:FOE78_05495"/>
<proteinExistence type="predicted"/>
<gene>
    <name evidence="1" type="ORF">FOE78_05495</name>
</gene>
<name>A0A516Q581_9ACTN</name>
<dbReference type="Proteomes" id="UP000319263">
    <property type="component" value="Chromosome"/>
</dbReference>
<evidence type="ECO:0000313" key="2">
    <source>
        <dbReference type="Proteomes" id="UP000319263"/>
    </source>
</evidence>
<evidence type="ECO:0008006" key="3">
    <source>
        <dbReference type="Google" id="ProtNLM"/>
    </source>
</evidence>
<organism evidence="1 2">
    <name type="scientific">Microlunatus elymi</name>
    <dbReference type="NCBI Taxonomy" id="2596828"/>
    <lineage>
        <taxon>Bacteria</taxon>
        <taxon>Bacillati</taxon>
        <taxon>Actinomycetota</taxon>
        <taxon>Actinomycetes</taxon>
        <taxon>Propionibacteriales</taxon>
        <taxon>Propionibacteriaceae</taxon>
        <taxon>Microlunatus</taxon>
    </lineage>
</organism>
<dbReference type="EMBL" id="CP041692">
    <property type="protein sequence ID" value="QDP98600.1"/>
    <property type="molecule type" value="Genomic_DNA"/>
</dbReference>
<evidence type="ECO:0000313" key="1">
    <source>
        <dbReference type="EMBL" id="QDP98600.1"/>
    </source>
</evidence>
<sequence length="115" mass="12792">MVIVPPGALADGLIRACGDAGQRWVRSVPERVDRLCSEWGLQLLEQQPPYGDWNLILLAQRGREPRVLKIFGPEPRATDEIDALRAWAGRGAVLALETSRDERAVLLERLGPTVR</sequence>
<protein>
    <recommendedName>
        <fullName evidence="3">Streptomycin 6-kinase</fullName>
    </recommendedName>
</protein>
<accession>A0A516Q581</accession>
<dbReference type="OrthoDB" id="3638028at2"/>
<keyword evidence="2" id="KW-1185">Reference proteome</keyword>
<dbReference type="AlphaFoldDB" id="A0A516Q581"/>
<reference evidence="1 2" key="1">
    <citation type="submission" date="2019-07" db="EMBL/GenBank/DDBJ databases">
        <title>Microlunatus dokdonensis sp. nov. isolated from the rhizospheric soil of the wild plant Elymus tsukushiensis.</title>
        <authorList>
            <person name="Ghim S.-Y."/>
            <person name="Hwang Y.-J."/>
            <person name="Son J.-S."/>
            <person name="Shin J.-H."/>
        </authorList>
    </citation>
    <scope>NUCLEOTIDE SEQUENCE [LARGE SCALE GENOMIC DNA]</scope>
    <source>
        <strain evidence="1 2">KUDC0627</strain>
    </source>
</reference>